<evidence type="ECO:0000313" key="2">
    <source>
        <dbReference type="EMBL" id="EMD37731.1"/>
    </source>
</evidence>
<feature type="domain" description="Integrase core" evidence="1">
    <location>
        <begin position="79"/>
        <end position="158"/>
    </location>
</feature>
<accession>M2RFY3</accession>
<dbReference type="Proteomes" id="UP000016930">
    <property type="component" value="Unassembled WGS sequence"/>
</dbReference>
<reference evidence="2 3" key="1">
    <citation type="journal article" date="2012" name="Proc. Natl. Acad. Sci. U.S.A.">
        <title>Comparative genomics of Ceriporiopsis subvermispora and Phanerochaete chrysosporium provide insight into selective ligninolysis.</title>
        <authorList>
            <person name="Fernandez-Fueyo E."/>
            <person name="Ruiz-Duenas F.J."/>
            <person name="Ferreira P."/>
            <person name="Floudas D."/>
            <person name="Hibbett D.S."/>
            <person name="Canessa P."/>
            <person name="Larrondo L.F."/>
            <person name="James T.Y."/>
            <person name="Seelenfreund D."/>
            <person name="Lobos S."/>
            <person name="Polanco R."/>
            <person name="Tello M."/>
            <person name="Honda Y."/>
            <person name="Watanabe T."/>
            <person name="Watanabe T."/>
            <person name="Ryu J.S."/>
            <person name="Kubicek C.P."/>
            <person name="Schmoll M."/>
            <person name="Gaskell J."/>
            <person name="Hammel K.E."/>
            <person name="St John F.J."/>
            <person name="Vanden Wymelenberg A."/>
            <person name="Sabat G."/>
            <person name="Splinter BonDurant S."/>
            <person name="Syed K."/>
            <person name="Yadav J.S."/>
            <person name="Doddapaneni H."/>
            <person name="Subramanian V."/>
            <person name="Lavin J.L."/>
            <person name="Oguiza J.A."/>
            <person name="Perez G."/>
            <person name="Pisabarro A.G."/>
            <person name="Ramirez L."/>
            <person name="Santoyo F."/>
            <person name="Master E."/>
            <person name="Coutinho P.M."/>
            <person name="Henrissat B."/>
            <person name="Lombard V."/>
            <person name="Magnuson J.K."/>
            <person name="Kuees U."/>
            <person name="Hori C."/>
            <person name="Igarashi K."/>
            <person name="Samejima M."/>
            <person name="Held B.W."/>
            <person name="Barry K.W."/>
            <person name="LaButti K.M."/>
            <person name="Lapidus A."/>
            <person name="Lindquist E.A."/>
            <person name="Lucas S.M."/>
            <person name="Riley R."/>
            <person name="Salamov A.A."/>
            <person name="Hoffmeister D."/>
            <person name="Schwenk D."/>
            <person name="Hadar Y."/>
            <person name="Yarden O."/>
            <person name="de Vries R.P."/>
            <person name="Wiebenga A."/>
            <person name="Stenlid J."/>
            <person name="Eastwood D."/>
            <person name="Grigoriev I.V."/>
            <person name="Berka R.M."/>
            <person name="Blanchette R.A."/>
            <person name="Kersten P."/>
            <person name="Martinez A.T."/>
            <person name="Vicuna R."/>
            <person name="Cullen D."/>
        </authorList>
    </citation>
    <scope>NUCLEOTIDE SEQUENCE [LARGE SCALE GENOMIC DNA]</scope>
    <source>
        <strain evidence="2 3">B</strain>
    </source>
</reference>
<protein>
    <recommendedName>
        <fullName evidence="1">Integrase core domain-containing protein</fullName>
    </recommendedName>
</protein>
<dbReference type="HOGENOM" id="CLU_039761_1_0_1"/>
<sequence length="249" mass="28585">MRFFQMEYGVIPLQITVDKGSETGGMYAFQKALSVLEGAWSPPDQRFTYPYPCSRVYTLRGYGVTYAPDVDLEAHPCFVALTSTHNIPIEGLWHWFREHSGRNIFYHLTRGQNEGLFNPNVDIHVKLFNWIFPDIVQSKLDKFRNYWNKHHIRNQKSKNMPSGASPMQFLRHPEKYGGQRMGVGIPQNVIQALRETLPTSHEEAFRWVDAGFENAAATVWESLGKPPKDLGSAWHVFGQMVPLLMNMGL</sequence>
<dbReference type="AlphaFoldDB" id="M2RFY3"/>
<dbReference type="EMBL" id="KB445796">
    <property type="protein sequence ID" value="EMD37731.1"/>
    <property type="molecule type" value="Genomic_DNA"/>
</dbReference>
<dbReference type="InterPro" id="IPR058913">
    <property type="entry name" value="Integrase_dom_put"/>
</dbReference>
<dbReference type="STRING" id="914234.M2RFY3"/>
<proteinExistence type="predicted"/>
<evidence type="ECO:0000313" key="3">
    <source>
        <dbReference type="Proteomes" id="UP000016930"/>
    </source>
</evidence>
<dbReference type="Pfam" id="PF24764">
    <property type="entry name" value="rva_4"/>
    <property type="match status" value="1"/>
</dbReference>
<organism evidence="2 3">
    <name type="scientific">Ceriporiopsis subvermispora (strain B)</name>
    <name type="common">White-rot fungus</name>
    <name type="synonym">Gelatoporia subvermispora</name>
    <dbReference type="NCBI Taxonomy" id="914234"/>
    <lineage>
        <taxon>Eukaryota</taxon>
        <taxon>Fungi</taxon>
        <taxon>Dikarya</taxon>
        <taxon>Basidiomycota</taxon>
        <taxon>Agaricomycotina</taxon>
        <taxon>Agaricomycetes</taxon>
        <taxon>Polyporales</taxon>
        <taxon>Gelatoporiaceae</taxon>
        <taxon>Gelatoporia</taxon>
    </lineage>
</organism>
<evidence type="ECO:0000259" key="1">
    <source>
        <dbReference type="Pfam" id="PF24764"/>
    </source>
</evidence>
<name>M2RFY3_CERS8</name>
<dbReference type="OrthoDB" id="2787357at2759"/>
<gene>
    <name evidence="2" type="ORF">CERSUDRAFT_94731</name>
</gene>
<keyword evidence="3" id="KW-1185">Reference proteome</keyword>